<keyword evidence="2" id="KW-0472">Membrane</keyword>
<organism evidence="3">
    <name type="scientific">marine metagenome</name>
    <dbReference type="NCBI Taxonomy" id="408172"/>
    <lineage>
        <taxon>unclassified sequences</taxon>
        <taxon>metagenomes</taxon>
        <taxon>ecological metagenomes</taxon>
    </lineage>
</organism>
<dbReference type="EMBL" id="UINC01008019">
    <property type="protein sequence ID" value="SVA36121.1"/>
    <property type="molecule type" value="Genomic_DNA"/>
</dbReference>
<evidence type="ECO:0000313" key="3">
    <source>
        <dbReference type="EMBL" id="SVA36121.1"/>
    </source>
</evidence>
<name>A0A381V7Y4_9ZZZZ</name>
<keyword evidence="2" id="KW-0812">Transmembrane</keyword>
<keyword evidence="2" id="KW-1133">Transmembrane helix</keyword>
<accession>A0A381V7Y4</accession>
<protein>
    <submittedName>
        <fullName evidence="3">Uncharacterized protein</fullName>
    </submittedName>
</protein>
<keyword evidence="1" id="KW-0175">Coiled coil</keyword>
<evidence type="ECO:0000256" key="1">
    <source>
        <dbReference type="SAM" id="Coils"/>
    </source>
</evidence>
<dbReference type="AlphaFoldDB" id="A0A381V7Y4"/>
<feature type="transmembrane region" description="Helical" evidence="2">
    <location>
        <begin position="16"/>
        <end position="37"/>
    </location>
</feature>
<feature type="coiled-coil region" evidence="1">
    <location>
        <begin position="87"/>
        <end position="143"/>
    </location>
</feature>
<proteinExistence type="predicted"/>
<evidence type="ECO:0000256" key="2">
    <source>
        <dbReference type="SAM" id="Phobius"/>
    </source>
</evidence>
<reference evidence="3" key="1">
    <citation type="submission" date="2018-05" db="EMBL/GenBank/DDBJ databases">
        <authorList>
            <person name="Lanie J.A."/>
            <person name="Ng W.-L."/>
            <person name="Kazmierczak K.M."/>
            <person name="Andrzejewski T.M."/>
            <person name="Davidsen T.M."/>
            <person name="Wayne K.J."/>
            <person name="Tettelin H."/>
            <person name="Glass J.I."/>
            <person name="Rusch D."/>
            <person name="Podicherti R."/>
            <person name="Tsui H.-C.T."/>
            <person name="Winkler M.E."/>
        </authorList>
    </citation>
    <scope>NUCLEOTIDE SEQUENCE</scope>
</reference>
<sequence length="155" mass="17614">MAEIEYSGIKIGGSKLLLIVPLLATIIGGLWGGFELYSRYLSMEKKIDAYIAPDLSGFDKRLELIKTEMDAIRSEVNLVADVAKELKNDLRGDVRRIEKIVEDTEQRVKNDSREFQTDLETAIDGIEKDMKELEEKIELQINKALNNPLNKVMTK</sequence>
<gene>
    <name evidence="3" type="ORF">METZ01_LOCUS88975</name>
</gene>